<evidence type="ECO:0000313" key="4">
    <source>
        <dbReference type="Proteomes" id="UP001595962"/>
    </source>
</evidence>
<protein>
    <submittedName>
        <fullName evidence="3">Restriction endonuclease</fullName>
        <ecNumber evidence="3">3.1.21.-</ecNumber>
    </submittedName>
</protein>
<dbReference type="EC" id="3.1.21.-" evidence="3"/>
<keyword evidence="3" id="KW-0378">Hydrolase</keyword>
<organism evidence="3 4">
    <name type="scientific">Rheinheimera marina</name>
    <dbReference type="NCBI Taxonomy" id="1774958"/>
    <lineage>
        <taxon>Bacteria</taxon>
        <taxon>Pseudomonadati</taxon>
        <taxon>Pseudomonadota</taxon>
        <taxon>Gammaproteobacteria</taxon>
        <taxon>Chromatiales</taxon>
        <taxon>Chromatiaceae</taxon>
        <taxon>Rheinheimera</taxon>
    </lineage>
</organism>
<dbReference type="EMBL" id="JBHSGB010000010">
    <property type="protein sequence ID" value="MFC4655501.1"/>
    <property type="molecule type" value="Genomic_DNA"/>
</dbReference>
<keyword evidence="1" id="KW-1133">Transmembrane helix</keyword>
<feature type="domain" description="Restriction endonuclease type IV Mrr" evidence="2">
    <location>
        <begin position="129"/>
        <end position="193"/>
    </location>
</feature>
<reference evidence="4" key="1">
    <citation type="journal article" date="2019" name="Int. J. Syst. Evol. Microbiol.">
        <title>The Global Catalogue of Microorganisms (GCM) 10K type strain sequencing project: providing services to taxonomists for standard genome sequencing and annotation.</title>
        <authorList>
            <consortium name="The Broad Institute Genomics Platform"/>
            <consortium name="The Broad Institute Genome Sequencing Center for Infectious Disease"/>
            <person name="Wu L."/>
            <person name="Ma J."/>
        </authorList>
    </citation>
    <scope>NUCLEOTIDE SEQUENCE [LARGE SCALE GENOMIC DNA]</scope>
    <source>
        <strain evidence="4">DT28</strain>
    </source>
</reference>
<gene>
    <name evidence="3" type="ORF">ACFO3I_10805</name>
</gene>
<sequence length="205" mass="23747">MNNKWLICSCIATGVGILAGAGYLMFSEYSVLSGYQDWVLSSFWSNLLLWTFVVMFLMALVFNVLAFLELERQEDLLNPMAWLNEGKGARSQQQYKYSTDLLLEHLQRDMDSLERHDSHYLVRNRHQALLVYIQQDAEEPLTVSLVRSVFQQMLMQNCQRGLIVSCQRINSQVRLFANEAGIELFDHQKLKRYLSTEQSGQLALI</sequence>
<name>A0ABV9JMS5_9GAMM</name>
<evidence type="ECO:0000313" key="3">
    <source>
        <dbReference type="EMBL" id="MFC4655501.1"/>
    </source>
</evidence>
<keyword evidence="4" id="KW-1185">Reference proteome</keyword>
<accession>A0ABV9JMS5</accession>
<dbReference type="GO" id="GO:0004519">
    <property type="term" value="F:endonuclease activity"/>
    <property type="evidence" value="ECO:0007669"/>
    <property type="project" value="UniProtKB-KW"/>
</dbReference>
<evidence type="ECO:0000259" key="2">
    <source>
        <dbReference type="Pfam" id="PF04471"/>
    </source>
</evidence>
<comment type="caution">
    <text evidence="3">The sequence shown here is derived from an EMBL/GenBank/DDBJ whole genome shotgun (WGS) entry which is preliminary data.</text>
</comment>
<evidence type="ECO:0000256" key="1">
    <source>
        <dbReference type="SAM" id="Phobius"/>
    </source>
</evidence>
<proteinExistence type="predicted"/>
<feature type="transmembrane region" description="Helical" evidence="1">
    <location>
        <begin position="5"/>
        <end position="27"/>
    </location>
</feature>
<dbReference type="Pfam" id="PF04471">
    <property type="entry name" value="Mrr_cat"/>
    <property type="match status" value="1"/>
</dbReference>
<dbReference type="GO" id="GO:0016787">
    <property type="term" value="F:hydrolase activity"/>
    <property type="evidence" value="ECO:0007669"/>
    <property type="project" value="UniProtKB-KW"/>
</dbReference>
<dbReference type="InterPro" id="IPR007560">
    <property type="entry name" value="Restrct_endonuc_IV_Mrr"/>
</dbReference>
<keyword evidence="3" id="KW-0255">Endonuclease</keyword>
<feature type="transmembrane region" description="Helical" evidence="1">
    <location>
        <begin position="47"/>
        <end position="68"/>
    </location>
</feature>
<dbReference type="Proteomes" id="UP001595962">
    <property type="component" value="Unassembled WGS sequence"/>
</dbReference>
<keyword evidence="3" id="KW-0540">Nuclease</keyword>
<dbReference type="RefSeq" id="WP_377333998.1">
    <property type="nucleotide sequence ID" value="NZ_JBHSGB010000010.1"/>
</dbReference>
<keyword evidence="1" id="KW-0812">Transmembrane</keyword>
<keyword evidence="1" id="KW-0472">Membrane</keyword>